<dbReference type="EMBL" id="JACGWJ010000013">
    <property type="protein sequence ID" value="KAL0379295.1"/>
    <property type="molecule type" value="Genomic_DNA"/>
</dbReference>
<comment type="caution">
    <text evidence="2">The sequence shown here is derived from an EMBL/GenBank/DDBJ whole genome shotgun (WGS) entry which is preliminary data.</text>
</comment>
<dbReference type="Pfam" id="PF22936">
    <property type="entry name" value="Pol_BBD"/>
    <property type="match status" value="1"/>
</dbReference>
<protein>
    <recommendedName>
        <fullName evidence="1">Retrovirus-related Pol polyprotein from transposon TNT 1-94-like beta-barrel domain-containing protein</fullName>
    </recommendedName>
</protein>
<reference evidence="2" key="2">
    <citation type="journal article" date="2024" name="Plant">
        <title>Genomic evolution and insights into agronomic trait innovations of Sesamum species.</title>
        <authorList>
            <person name="Miao H."/>
            <person name="Wang L."/>
            <person name="Qu L."/>
            <person name="Liu H."/>
            <person name="Sun Y."/>
            <person name="Le M."/>
            <person name="Wang Q."/>
            <person name="Wei S."/>
            <person name="Zheng Y."/>
            <person name="Lin W."/>
            <person name="Duan Y."/>
            <person name="Cao H."/>
            <person name="Xiong S."/>
            <person name="Wang X."/>
            <person name="Wei L."/>
            <person name="Li C."/>
            <person name="Ma Q."/>
            <person name="Ju M."/>
            <person name="Zhao R."/>
            <person name="Li G."/>
            <person name="Mu C."/>
            <person name="Tian Q."/>
            <person name="Mei H."/>
            <person name="Zhang T."/>
            <person name="Gao T."/>
            <person name="Zhang H."/>
        </authorList>
    </citation>
    <scope>NUCLEOTIDE SEQUENCE</scope>
    <source>
        <strain evidence="2">G02</strain>
    </source>
</reference>
<gene>
    <name evidence="2" type="ORF">Sradi_3235000</name>
</gene>
<evidence type="ECO:0000313" key="2">
    <source>
        <dbReference type="EMBL" id="KAL0379295.1"/>
    </source>
</evidence>
<dbReference type="AlphaFoldDB" id="A0AAW2RGE2"/>
<dbReference type="InterPro" id="IPR054722">
    <property type="entry name" value="PolX-like_BBD"/>
</dbReference>
<evidence type="ECO:0000259" key="1">
    <source>
        <dbReference type="Pfam" id="PF22936"/>
    </source>
</evidence>
<proteinExistence type="predicted"/>
<accession>A0AAW2RGE2</accession>
<reference evidence="2" key="1">
    <citation type="submission" date="2020-06" db="EMBL/GenBank/DDBJ databases">
        <authorList>
            <person name="Li T."/>
            <person name="Hu X."/>
            <person name="Zhang T."/>
            <person name="Song X."/>
            <person name="Zhang H."/>
            <person name="Dai N."/>
            <person name="Sheng W."/>
            <person name="Hou X."/>
            <person name="Wei L."/>
        </authorList>
    </citation>
    <scope>NUCLEOTIDE SEQUENCE</scope>
    <source>
        <strain evidence="2">G02</strain>
        <tissue evidence="2">Leaf</tissue>
    </source>
</reference>
<organism evidence="2">
    <name type="scientific">Sesamum radiatum</name>
    <name type="common">Black benniseed</name>
    <dbReference type="NCBI Taxonomy" id="300843"/>
    <lineage>
        <taxon>Eukaryota</taxon>
        <taxon>Viridiplantae</taxon>
        <taxon>Streptophyta</taxon>
        <taxon>Embryophyta</taxon>
        <taxon>Tracheophyta</taxon>
        <taxon>Spermatophyta</taxon>
        <taxon>Magnoliopsida</taxon>
        <taxon>eudicotyledons</taxon>
        <taxon>Gunneridae</taxon>
        <taxon>Pentapetalae</taxon>
        <taxon>asterids</taxon>
        <taxon>lamiids</taxon>
        <taxon>Lamiales</taxon>
        <taxon>Pedaliaceae</taxon>
        <taxon>Sesamum</taxon>
    </lineage>
</organism>
<feature type="domain" description="Retrovirus-related Pol polyprotein from transposon TNT 1-94-like beta-barrel" evidence="1">
    <location>
        <begin position="182"/>
        <end position="254"/>
    </location>
</feature>
<sequence length="262" mass="28803">MYSHEKNISRTFELYERFLSLKLDGRAILDYFALLKGTTDGILLYHPLSCDAQTRKTQWEDFLVVKFLFRLDNNLKVVLDHLLASDSIPTLSNALSRVLYVAIGSSESSSSFGTTTESSAMIVRGWGHSSSRGRGDLGRGSNTSTNSRYCNHYLLHHPVANSATLATSSSSGAFVPSHYKSWMLNSGATISLHSHFSTLSTSQNSLTIHLVDGSYSPISGFGTVQPIDYLTLTNLLFAPKFPVNLLSVSQLTKKHNCSDLQA</sequence>
<name>A0AAW2RGE2_SESRA</name>